<dbReference type="EMBL" id="KQ087238">
    <property type="protein sequence ID" value="KLT40265.1"/>
    <property type="molecule type" value="Genomic_DNA"/>
</dbReference>
<feature type="region of interest" description="Disordered" evidence="1">
    <location>
        <begin position="500"/>
        <end position="536"/>
    </location>
</feature>
<dbReference type="RefSeq" id="XP_018276756.1">
    <property type="nucleotide sequence ID" value="XM_018423984.1"/>
</dbReference>
<feature type="compositionally biased region" description="Low complexity" evidence="1">
    <location>
        <begin position="14"/>
        <end position="40"/>
    </location>
</feature>
<feature type="compositionally biased region" description="Low complexity" evidence="1">
    <location>
        <begin position="202"/>
        <end position="245"/>
    </location>
</feature>
<protein>
    <submittedName>
        <fullName evidence="2">Uncharacterized protein</fullName>
    </submittedName>
</protein>
<feature type="compositionally biased region" description="Low complexity" evidence="1">
    <location>
        <begin position="166"/>
        <end position="178"/>
    </location>
</feature>
<feature type="region of interest" description="Disordered" evidence="1">
    <location>
        <begin position="694"/>
        <end position="754"/>
    </location>
</feature>
<feature type="compositionally biased region" description="Polar residues" evidence="1">
    <location>
        <begin position="694"/>
        <end position="713"/>
    </location>
</feature>
<evidence type="ECO:0000313" key="3">
    <source>
        <dbReference type="Proteomes" id="UP000053611"/>
    </source>
</evidence>
<feature type="region of interest" description="Disordered" evidence="1">
    <location>
        <begin position="315"/>
        <end position="484"/>
    </location>
</feature>
<feature type="compositionally biased region" description="Low complexity" evidence="1">
    <location>
        <begin position="595"/>
        <end position="610"/>
    </location>
</feature>
<organism evidence="2 3">
    <name type="scientific">Cutaneotrichosporon oleaginosum</name>
    <dbReference type="NCBI Taxonomy" id="879819"/>
    <lineage>
        <taxon>Eukaryota</taxon>
        <taxon>Fungi</taxon>
        <taxon>Dikarya</taxon>
        <taxon>Basidiomycota</taxon>
        <taxon>Agaricomycotina</taxon>
        <taxon>Tremellomycetes</taxon>
        <taxon>Trichosporonales</taxon>
        <taxon>Trichosporonaceae</taxon>
        <taxon>Cutaneotrichosporon</taxon>
    </lineage>
</organism>
<dbReference type="Proteomes" id="UP000053611">
    <property type="component" value="Unassembled WGS sequence"/>
</dbReference>
<gene>
    <name evidence="2" type="ORF">CC85DRAFT_287679</name>
</gene>
<reference evidence="2 3" key="1">
    <citation type="submission" date="2015-03" db="EMBL/GenBank/DDBJ databases">
        <title>Genomics and transcriptomics of the oil-accumulating basidiomycete yeast T. oleaginosus allow insights into substrate utilization and the diverse evolutionary trajectories of mating systems in fungi.</title>
        <authorList>
            <consortium name="DOE Joint Genome Institute"/>
            <person name="Kourist R."/>
            <person name="Kracht O."/>
            <person name="Bracharz F."/>
            <person name="Lipzen A."/>
            <person name="Nolan M."/>
            <person name="Ohm R."/>
            <person name="Grigoriev I."/>
            <person name="Sun S."/>
            <person name="Heitman J."/>
            <person name="Bruck T."/>
            <person name="Nowrousian M."/>
        </authorList>
    </citation>
    <scope>NUCLEOTIDE SEQUENCE [LARGE SCALE GENOMIC DNA]</scope>
    <source>
        <strain evidence="2 3">IBC0246</strain>
    </source>
</reference>
<keyword evidence="3" id="KW-1185">Reference proteome</keyword>
<dbReference type="AlphaFoldDB" id="A0A0J0XGP5"/>
<feature type="region of interest" description="Disordered" evidence="1">
    <location>
        <begin position="595"/>
        <end position="622"/>
    </location>
</feature>
<feature type="compositionally biased region" description="Basic and acidic residues" evidence="1">
    <location>
        <begin position="371"/>
        <end position="419"/>
    </location>
</feature>
<sequence>MSQGSSGAGKSLCARSKSPSRSPSPSASPRRSPLKPKSSAINIPRQAPAPTHDVPTSRSLSSLTQSLGRATLTSHRRAAIDEWMRGLAPSPPTERADTPASVVSSVVTSSSDSVPSPSIRSRARTISTTTSRSATHAVPAHAHPNPPSHLSQPSPAPPLPAGNVSARAAHFNALARAATVSSPSPMKAKGRREPGFARPTRSSSAKVAKSVAPTLGPSTSTSPTSMAASVAASSPAPAIPSTAPTTAPPSPNSPHAEPSDPESEPEPEPPAPGLRPLLLPTGSVPERRNPTPQCTVRKRLSLVPYKVDSAAEEVHANLTSHSSSPARSKLHRRHSSLVYRKSEPSTTFPSSPSSSSSDLHPADPEGFLDGCRSEPGFRERRHDTIVSGNLERRESILRSLVKMENREREVREAMERRGYEPPPGGLRRLSLQGRPARRRSTPCLPSHSPIEGSPESIAPTQTLEASPPPPPERDLEAPAPQSPQFGAEELLVALEPQITRETDISSAPTTLGLNGPGSRGSLLRPSSMSTTATDEEPRVRFATPDDMRAQFRRKIHRETTLAQLTGPPRSRPPVEIFDHHHLAAMLSKEGDAATMTPATSTTTSIASAESLPRYRRRAEPDATPDYVASAYTGDATAGIEASSGFGHGGEEALGAVATAPGPTRRCMPSCAGAAGTAAARSAAPVVQSWTSSCTTNTASSPLATSTRSITSCQSRRRGPVSSQRWAVGSAPSTALRQSRRTRASGASSSHRRQACRRVIPNEVYTRCRDIAERHTPVIVMGCRI</sequence>
<dbReference type="GeneID" id="28984587"/>
<feature type="compositionally biased region" description="Low complexity" evidence="1">
    <location>
        <begin position="56"/>
        <end position="67"/>
    </location>
</feature>
<feature type="compositionally biased region" description="Polar residues" evidence="1">
    <location>
        <begin position="720"/>
        <end position="735"/>
    </location>
</feature>
<feature type="region of interest" description="Disordered" evidence="1">
    <location>
        <begin position="1"/>
        <end position="301"/>
    </location>
</feature>
<evidence type="ECO:0000256" key="1">
    <source>
        <dbReference type="SAM" id="MobiDB-lite"/>
    </source>
</evidence>
<evidence type="ECO:0000313" key="2">
    <source>
        <dbReference type="EMBL" id="KLT40265.1"/>
    </source>
</evidence>
<name>A0A0J0XGP5_9TREE</name>
<feature type="compositionally biased region" description="Polar residues" evidence="1">
    <location>
        <begin position="317"/>
        <end position="326"/>
    </location>
</feature>
<dbReference type="PRINTS" id="PR01217">
    <property type="entry name" value="PRICHEXTENSN"/>
</dbReference>
<feature type="compositionally biased region" description="Low complexity" evidence="1">
    <location>
        <begin position="344"/>
        <end position="357"/>
    </location>
</feature>
<proteinExistence type="predicted"/>
<accession>A0A0J0XGP5</accession>
<feature type="compositionally biased region" description="Low complexity" evidence="1">
    <location>
        <begin position="98"/>
        <end position="153"/>
    </location>
</feature>